<evidence type="ECO:0000313" key="1">
    <source>
        <dbReference type="EMBL" id="MDI2595368.1"/>
    </source>
</evidence>
<proteinExistence type="predicted"/>
<sequence>MIQRPASGTFDLELGKLTHPGKQSIALTASAFFQHLQLPFAKSRPIAGNKKPDTLAGFVLK</sequence>
<evidence type="ECO:0000313" key="2">
    <source>
        <dbReference type="Proteomes" id="UP001159100"/>
    </source>
</evidence>
<dbReference type="Proteomes" id="UP001159100">
    <property type="component" value="Unassembled WGS sequence"/>
</dbReference>
<keyword evidence="2" id="KW-1185">Reference proteome</keyword>
<name>A0ABT6QWS8_9PSED</name>
<dbReference type="RefSeq" id="WP_282317476.1">
    <property type="nucleotide sequence ID" value="NZ_JARBWL010000002.1"/>
</dbReference>
<comment type="caution">
    <text evidence="1">The sequence shown here is derived from an EMBL/GenBank/DDBJ whole genome shotgun (WGS) entry which is preliminary data.</text>
</comment>
<organism evidence="1 2">
    <name type="scientific">Pseudomonas fungipugnans</name>
    <dbReference type="NCBI Taxonomy" id="3024217"/>
    <lineage>
        <taxon>Bacteria</taxon>
        <taxon>Pseudomonadati</taxon>
        <taxon>Pseudomonadota</taxon>
        <taxon>Gammaproteobacteria</taxon>
        <taxon>Pseudomonadales</taxon>
        <taxon>Pseudomonadaceae</taxon>
        <taxon>Pseudomonas</taxon>
    </lineage>
</organism>
<gene>
    <name evidence="1" type="ORF">POF45_28670</name>
</gene>
<dbReference type="EMBL" id="JARBWL010000002">
    <property type="protein sequence ID" value="MDI2595368.1"/>
    <property type="molecule type" value="Genomic_DNA"/>
</dbReference>
<reference evidence="1 2" key="1">
    <citation type="submission" date="2023-02" db="EMBL/GenBank/DDBJ databases">
        <title>Pseudomonas chrutzelriedensis sp. nov., a potently antifungal strain isolated from moss.</title>
        <authorList>
            <person name="Schnyder A."/>
            <person name="Kalawong R."/>
            <person name="Eberl L."/>
            <person name="Agnoli K."/>
        </authorList>
    </citation>
    <scope>NUCLEOTIDE SEQUENCE [LARGE SCALE GENOMIC DNA]</scope>
    <source>
        <strain evidence="1 2">681</strain>
    </source>
</reference>
<accession>A0ABT6QWS8</accession>
<protein>
    <submittedName>
        <fullName evidence="1">Uncharacterized protein</fullName>
    </submittedName>
</protein>